<reference evidence="3 4" key="1">
    <citation type="submission" date="2014-09" db="EMBL/GenBank/DDBJ databases">
        <authorList>
            <person name="Ellenberger Sabrina"/>
        </authorList>
    </citation>
    <scope>NUCLEOTIDE SEQUENCE [LARGE SCALE GENOMIC DNA]</scope>
    <source>
        <strain evidence="3 4">CBS 412.66</strain>
    </source>
</reference>
<dbReference type="STRING" id="35722.A0A0B7NXZ3"/>
<name>A0A0B7NXZ3_9FUNG</name>
<dbReference type="GO" id="GO:0032050">
    <property type="term" value="F:clathrin heavy chain binding"/>
    <property type="evidence" value="ECO:0007669"/>
    <property type="project" value="TreeGrafter"/>
</dbReference>
<gene>
    <name evidence="3" type="primary">PARPA_14405.1 scaffold 50209</name>
</gene>
<evidence type="ECO:0000259" key="2">
    <source>
        <dbReference type="Pfam" id="PF07651"/>
    </source>
</evidence>
<evidence type="ECO:0000256" key="1">
    <source>
        <dbReference type="SAM" id="MobiDB-lite"/>
    </source>
</evidence>
<dbReference type="GO" id="GO:0005905">
    <property type="term" value="C:clathrin-coated pit"/>
    <property type="evidence" value="ECO:0007669"/>
    <property type="project" value="TreeGrafter"/>
</dbReference>
<organism evidence="3 4">
    <name type="scientific">Parasitella parasitica</name>
    <dbReference type="NCBI Taxonomy" id="35722"/>
    <lineage>
        <taxon>Eukaryota</taxon>
        <taxon>Fungi</taxon>
        <taxon>Fungi incertae sedis</taxon>
        <taxon>Mucoromycota</taxon>
        <taxon>Mucoromycotina</taxon>
        <taxon>Mucoromycetes</taxon>
        <taxon>Mucorales</taxon>
        <taxon>Mucorineae</taxon>
        <taxon>Mucoraceae</taxon>
        <taxon>Parasitella</taxon>
    </lineage>
</organism>
<dbReference type="GO" id="GO:0005545">
    <property type="term" value="F:1-phosphatidylinositol binding"/>
    <property type="evidence" value="ECO:0007669"/>
    <property type="project" value="InterPro"/>
</dbReference>
<keyword evidence="4" id="KW-1185">Reference proteome</keyword>
<dbReference type="PANTHER" id="PTHR22951">
    <property type="entry name" value="CLATHRIN ASSEMBLY PROTEIN"/>
    <property type="match status" value="1"/>
</dbReference>
<dbReference type="InterPro" id="IPR045192">
    <property type="entry name" value="AP180-like"/>
</dbReference>
<dbReference type="SUPFAM" id="SSF48464">
    <property type="entry name" value="ENTH/VHS domain"/>
    <property type="match status" value="1"/>
</dbReference>
<dbReference type="Pfam" id="PF07651">
    <property type="entry name" value="ANTH"/>
    <property type="match status" value="1"/>
</dbReference>
<evidence type="ECO:0000313" key="3">
    <source>
        <dbReference type="EMBL" id="CEP20084.1"/>
    </source>
</evidence>
<accession>A0A0B7NXZ3</accession>
<feature type="compositionally biased region" description="Low complexity" evidence="1">
    <location>
        <begin position="431"/>
        <end position="440"/>
    </location>
</feature>
<dbReference type="GO" id="GO:0048268">
    <property type="term" value="P:clathrin coat assembly"/>
    <property type="evidence" value="ECO:0007669"/>
    <property type="project" value="InterPro"/>
</dbReference>
<dbReference type="PANTHER" id="PTHR22951:SF5">
    <property type="entry name" value="PHOSPHATIDYLINOSITOL-BINDING CLATHRIN ASSEMBLY PROTEIN LAP"/>
    <property type="match status" value="1"/>
</dbReference>
<dbReference type="EMBL" id="LN734207">
    <property type="protein sequence ID" value="CEP20084.1"/>
    <property type="molecule type" value="Genomic_DNA"/>
</dbReference>
<evidence type="ECO:0000313" key="4">
    <source>
        <dbReference type="Proteomes" id="UP000054107"/>
    </source>
</evidence>
<dbReference type="InterPro" id="IPR011417">
    <property type="entry name" value="ANTH_dom"/>
</dbReference>
<proteinExistence type="predicted"/>
<dbReference type="GO" id="GO:0006900">
    <property type="term" value="P:vesicle budding from membrane"/>
    <property type="evidence" value="ECO:0007669"/>
    <property type="project" value="TreeGrafter"/>
</dbReference>
<dbReference type="Gene3D" id="1.25.40.90">
    <property type="match status" value="1"/>
</dbReference>
<dbReference type="GO" id="GO:0072583">
    <property type="term" value="P:clathrin-dependent endocytosis"/>
    <property type="evidence" value="ECO:0007669"/>
    <property type="project" value="InterPro"/>
</dbReference>
<sequence length="447" mass="50410">MEAAVRKATRLDYNPPKQKHLQILIIIHTLMRLGDDEKVISYVETKPSALDTSKLREKSSGVVHIQNIYLYTAYLEQKVIAYRHLRVDYVKKTMGSKEGRLRRLSVEDGLLKETTVLQKQMGTLLKSNFILEDVDSGISLYAYRLLIEDLVVLFQVINESIVNILEHYFTMDKQDARTSLEIYKKFAKQTEDTSAFLDRARRLQSDLNMTIPTVKHAPLSLAAALQEYLDDANINTSNVKPTCPEQSSNIHEDTATTQSNNPHNSIMINSQLAQPKELIDFFTSLENETVTIYNNNPVDQQQQQHQQSPPMIAPQPTGHNPFRTNTVSDAFMAPPQQSIQSTLTTSNQQVNPFRASTMPQMSASSPTPYFIGSFNNTLALQPPLPAPQPQQSLSSNPFTLSTPQQQPVIMVATPVPMNNSNPFHSTAANKQQQPQQQQQPWCNNSIF</sequence>
<dbReference type="Proteomes" id="UP000054107">
    <property type="component" value="Unassembled WGS sequence"/>
</dbReference>
<dbReference type="AlphaFoldDB" id="A0A0B7NXZ3"/>
<dbReference type="OrthoDB" id="44015at2759"/>
<dbReference type="InterPro" id="IPR008942">
    <property type="entry name" value="ENTH_VHS"/>
</dbReference>
<feature type="region of interest" description="Disordered" evidence="1">
    <location>
        <begin position="241"/>
        <end position="263"/>
    </location>
</feature>
<dbReference type="GO" id="GO:0030136">
    <property type="term" value="C:clathrin-coated vesicle"/>
    <property type="evidence" value="ECO:0007669"/>
    <property type="project" value="InterPro"/>
</dbReference>
<feature type="compositionally biased region" description="Polar residues" evidence="1">
    <location>
        <begin position="418"/>
        <end position="430"/>
    </location>
</feature>
<feature type="region of interest" description="Disordered" evidence="1">
    <location>
        <begin position="418"/>
        <end position="447"/>
    </location>
</feature>
<dbReference type="SUPFAM" id="SSF89009">
    <property type="entry name" value="GAT-like domain"/>
    <property type="match status" value="1"/>
</dbReference>
<dbReference type="InterPro" id="IPR014712">
    <property type="entry name" value="ANTH_dom_sf"/>
</dbReference>
<protein>
    <recommendedName>
        <fullName evidence="2">AP180 N-terminal homology (ANTH) domain-containing protein</fullName>
    </recommendedName>
</protein>
<dbReference type="GO" id="GO:0005546">
    <property type="term" value="F:phosphatidylinositol-4,5-bisphosphate binding"/>
    <property type="evidence" value="ECO:0007669"/>
    <property type="project" value="TreeGrafter"/>
</dbReference>
<feature type="domain" description="AP180 N-terminal homology (ANTH)" evidence="2">
    <location>
        <begin position="23"/>
        <end position="231"/>
    </location>
</feature>
<dbReference type="GO" id="GO:0000149">
    <property type="term" value="F:SNARE binding"/>
    <property type="evidence" value="ECO:0007669"/>
    <property type="project" value="TreeGrafter"/>
</dbReference>
<dbReference type="Gene3D" id="1.20.58.150">
    <property type="entry name" value="ANTH domain"/>
    <property type="match status" value="1"/>
</dbReference>